<keyword evidence="2" id="KW-1185">Reference proteome</keyword>
<organism evidence="1 2">
    <name type="scientific">Limnohabitans radicicola</name>
    <dbReference type="NCBI Taxonomy" id="2771427"/>
    <lineage>
        <taxon>Bacteria</taxon>
        <taxon>Pseudomonadati</taxon>
        <taxon>Pseudomonadota</taxon>
        <taxon>Betaproteobacteria</taxon>
        <taxon>Burkholderiales</taxon>
        <taxon>Comamonadaceae</taxon>
        <taxon>Limnohabitans</taxon>
    </lineage>
</organism>
<dbReference type="Proteomes" id="UP000647424">
    <property type="component" value="Unassembled WGS sequence"/>
</dbReference>
<dbReference type="AlphaFoldDB" id="A0A927FL18"/>
<evidence type="ECO:0000313" key="2">
    <source>
        <dbReference type="Proteomes" id="UP000647424"/>
    </source>
</evidence>
<gene>
    <name evidence="1" type="ORF">IC609_15955</name>
</gene>
<evidence type="ECO:0000313" key="1">
    <source>
        <dbReference type="EMBL" id="MBD8052032.1"/>
    </source>
</evidence>
<name>A0A927FL18_9BURK</name>
<dbReference type="PANTHER" id="PTHR43737:SF1">
    <property type="entry name" value="DUF1501 DOMAIN-CONTAINING PROTEIN"/>
    <property type="match status" value="1"/>
</dbReference>
<reference evidence="1" key="1">
    <citation type="submission" date="2020-09" db="EMBL/GenBank/DDBJ databases">
        <title>Genome seq and assembly of Limnohabitants sp.</title>
        <authorList>
            <person name="Chhetri G."/>
        </authorList>
    </citation>
    <scope>NUCLEOTIDE SEQUENCE</scope>
    <source>
        <strain evidence="1">JUR4</strain>
    </source>
</reference>
<protein>
    <submittedName>
        <fullName evidence="1">DUF1501 domain-containing protein</fullName>
    </submittedName>
</protein>
<sequence>MQRRRLIQALSAWGLRTGIPASALLAHSVGQSQSQDYKALVCIYLFGGNDGYNMLVPYETAAHANYLTFRPEYNSSTRQGVGVARNALLPLSVQGMGSPQMGLHPSMPRTHARFGSGQVALLKNVGTLVEPVTRSSYNSKRLPIGLLAHDTQQELSMLTTAETQGAGTERGWGSRMIESMNLQGNSFTKVSFQSVNRWMQSPTQSPLVTGANQIIPIVQAGPMAALIAQGNGSSRPFTKAYAQQMAAAYADAGKVNAIFSAHSGTAEQAFLGGSAGRSHGLYGQLLAVAKFLESRQSLNAPSRQIFFVGIGGFDTHAEQFSTHASLLSDLDGAVDAFMTAVQAIGLSNQVTAFTLSDFGRTLRMNASNGTDHAWASHNMVWGAAVRGGVYGRDADWTAGSEDISPYEQMSIIPSISVQQYAATLSKWFGVGDAALNSVFPELPLFGTANLGFMKS</sequence>
<dbReference type="PANTHER" id="PTHR43737">
    <property type="entry name" value="BLL7424 PROTEIN"/>
    <property type="match status" value="1"/>
</dbReference>
<proteinExistence type="predicted"/>
<dbReference type="InterPro" id="IPR010869">
    <property type="entry name" value="DUF1501"/>
</dbReference>
<comment type="caution">
    <text evidence="1">The sequence shown here is derived from an EMBL/GenBank/DDBJ whole genome shotgun (WGS) entry which is preliminary data.</text>
</comment>
<dbReference type="EMBL" id="JACYFT010000011">
    <property type="protein sequence ID" value="MBD8052032.1"/>
    <property type="molecule type" value="Genomic_DNA"/>
</dbReference>
<dbReference type="RefSeq" id="WP_191820523.1">
    <property type="nucleotide sequence ID" value="NZ_JACYFT010000011.1"/>
</dbReference>
<dbReference type="Pfam" id="PF07394">
    <property type="entry name" value="DUF1501"/>
    <property type="match status" value="1"/>
</dbReference>
<accession>A0A927FL18</accession>